<dbReference type="AlphaFoldDB" id="A0A329SM75"/>
<gene>
    <name evidence="6" type="ORF">JG687_00005641</name>
    <name evidence="7" type="ORF">PC110_g7065</name>
    <name evidence="1" type="ORF">PC113_g4748</name>
    <name evidence="2" type="ORF">PC115_g14431</name>
    <name evidence="3" type="ORF">PC117_g15940</name>
    <name evidence="4" type="ORF">PC118_g7763</name>
    <name evidence="5" type="ORF">PC129_g9676</name>
</gene>
<dbReference type="Proteomes" id="UP000688947">
    <property type="component" value="Unassembled WGS sequence"/>
</dbReference>
<dbReference type="EMBL" id="RCML01000190">
    <property type="protein sequence ID" value="KAG2986521.1"/>
    <property type="molecule type" value="Genomic_DNA"/>
</dbReference>
<dbReference type="EMBL" id="RCMK01000549">
    <property type="protein sequence ID" value="KAG2922558.1"/>
    <property type="molecule type" value="Genomic_DNA"/>
</dbReference>
<dbReference type="Proteomes" id="UP000251314">
    <property type="component" value="Unassembled WGS sequence"/>
</dbReference>
<dbReference type="EMBL" id="RCMV01000306">
    <property type="protein sequence ID" value="KAG3219537.1"/>
    <property type="molecule type" value="Genomic_DNA"/>
</dbReference>
<evidence type="ECO:0000313" key="6">
    <source>
        <dbReference type="EMBL" id="KAG6965012.1"/>
    </source>
</evidence>
<evidence type="ECO:0000313" key="2">
    <source>
        <dbReference type="EMBL" id="KAG2905962.1"/>
    </source>
</evidence>
<dbReference type="OrthoDB" id="10272633at2759"/>
<dbReference type="EMBL" id="RCMG01000084">
    <property type="protein sequence ID" value="KAG2864250.1"/>
    <property type="molecule type" value="Genomic_DNA"/>
</dbReference>
<evidence type="ECO:0000313" key="5">
    <source>
        <dbReference type="EMBL" id="KAG3219537.1"/>
    </source>
</evidence>
<proteinExistence type="predicted"/>
<reference evidence="1" key="2">
    <citation type="submission" date="2018-10" db="EMBL/GenBank/DDBJ databases">
        <title>Effector identification in a new, highly contiguous assembly of the strawberry crown rot pathogen Phytophthora cactorum.</title>
        <authorList>
            <person name="Armitage A.D."/>
            <person name="Nellist C.F."/>
            <person name="Bates H."/>
            <person name="Vickerstaff R.J."/>
            <person name="Harrison R.J."/>
        </authorList>
    </citation>
    <scope>NUCLEOTIDE SEQUENCE</scope>
    <source>
        <strain evidence="1">15-7</strain>
        <strain evidence="2">4032</strain>
        <strain evidence="3">4040</strain>
        <strain evidence="4">P415</strain>
        <strain evidence="5">P421</strain>
    </source>
</reference>
<evidence type="ECO:0000313" key="3">
    <source>
        <dbReference type="EMBL" id="KAG2922558.1"/>
    </source>
</evidence>
<dbReference type="EMBL" id="RCMI01000551">
    <property type="protein sequence ID" value="KAG2905962.1"/>
    <property type="molecule type" value="Genomic_DNA"/>
</dbReference>
<dbReference type="Proteomes" id="UP000774804">
    <property type="component" value="Unassembled WGS sequence"/>
</dbReference>
<sequence length="98" mass="10867">MASAIQRGIQAVPGVQAEMYQVKETLSEEVLSKLHTLPKAEFPIATPDASRVGLKLSDQKLSRFGRPKNDFNIYPYQHSVLSSQRVFFGIQSECGLVS</sequence>
<dbReference type="InterPro" id="IPR029039">
    <property type="entry name" value="Flavoprotein-like_sf"/>
</dbReference>
<organism evidence="7 8">
    <name type="scientific">Phytophthora cactorum</name>
    <dbReference type="NCBI Taxonomy" id="29920"/>
    <lineage>
        <taxon>Eukaryota</taxon>
        <taxon>Sar</taxon>
        <taxon>Stramenopiles</taxon>
        <taxon>Oomycota</taxon>
        <taxon>Peronosporomycetes</taxon>
        <taxon>Peronosporales</taxon>
        <taxon>Peronosporaceae</taxon>
        <taxon>Phytophthora</taxon>
    </lineage>
</organism>
<dbReference type="EMBL" id="JAENGZ010000216">
    <property type="protein sequence ID" value="KAG6965012.1"/>
    <property type="molecule type" value="Genomic_DNA"/>
</dbReference>
<dbReference type="Proteomes" id="UP000736787">
    <property type="component" value="Unassembled WGS sequence"/>
</dbReference>
<protein>
    <submittedName>
        <fullName evidence="7">Uncharacterized protein</fullName>
    </submittedName>
</protein>
<dbReference type="Proteomes" id="UP000697107">
    <property type="component" value="Unassembled WGS sequence"/>
</dbReference>
<dbReference type="Gene3D" id="3.40.50.360">
    <property type="match status" value="1"/>
</dbReference>
<dbReference type="Proteomes" id="UP000735874">
    <property type="component" value="Unassembled WGS sequence"/>
</dbReference>
<keyword evidence="8" id="KW-1185">Reference proteome</keyword>
<evidence type="ECO:0000313" key="7">
    <source>
        <dbReference type="EMBL" id="RAW36682.1"/>
    </source>
</evidence>
<accession>A0A329SM75</accession>
<dbReference type="EMBL" id="MJFZ01000132">
    <property type="protein sequence ID" value="RAW36682.1"/>
    <property type="molecule type" value="Genomic_DNA"/>
</dbReference>
<evidence type="ECO:0000313" key="8">
    <source>
        <dbReference type="Proteomes" id="UP000251314"/>
    </source>
</evidence>
<reference evidence="7 8" key="1">
    <citation type="submission" date="2018-01" db="EMBL/GenBank/DDBJ databases">
        <title>Draft genome of the strawberry crown rot pathogen Phytophthora cactorum.</title>
        <authorList>
            <person name="Armitage A.D."/>
            <person name="Lysoe E."/>
            <person name="Nellist C.F."/>
            <person name="Harrison R.J."/>
            <person name="Brurberg M.B."/>
        </authorList>
    </citation>
    <scope>NUCLEOTIDE SEQUENCE [LARGE SCALE GENOMIC DNA]</scope>
    <source>
        <strain evidence="7 8">10300</strain>
    </source>
</reference>
<evidence type="ECO:0000313" key="4">
    <source>
        <dbReference type="EMBL" id="KAG2986521.1"/>
    </source>
</evidence>
<name>A0A329SM75_9STRA</name>
<dbReference type="VEuPathDB" id="FungiDB:PC110_g7065"/>
<comment type="caution">
    <text evidence="7">The sequence shown here is derived from an EMBL/GenBank/DDBJ whole genome shotgun (WGS) entry which is preliminary data.</text>
</comment>
<reference evidence="6" key="3">
    <citation type="submission" date="2021-01" db="EMBL/GenBank/DDBJ databases">
        <title>Phytophthora aleatoria, a newly-described species from Pinus radiata is distinct from Phytophthora cactorum isolates based on comparative genomics.</title>
        <authorList>
            <person name="Mcdougal R."/>
            <person name="Panda P."/>
            <person name="Williams N."/>
            <person name="Studholme D.J."/>
        </authorList>
    </citation>
    <scope>NUCLEOTIDE SEQUENCE</scope>
    <source>
        <strain evidence="6">NZFS 3830</strain>
    </source>
</reference>
<dbReference type="Proteomes" id="UP000760860">
    <property type="component" value="Unassembled WGS sequence"/>
</dbReference>
<dbReference type="STRING" id="29920.A0A329SM75"/>
<evidence type="ECO:0000313" key="1">
    <source>
        <dbReference type="EMBL" id="KAG2864250.1"/>
    </source>
</evidence>